<dbReference type="SMART" id="SM00354">
    <property type="entry name" value="HTH_LACI"/>
    <property type="match status" value="1"/>
</dbReference>
<dbReference type="PANTHER" id="PTHR30146">
    <property type="entry name" value="LACI-RELATED TRANSCRIPTIONAL REPRESSOR"/>
    <property type="match status" value="1"/>
</dbReference>
<keyword evidence="6" id="KW-1185">Reference proteome</keyword>
<dbReference type="PROSITE" id="PS50932">
    <property type="entry name" value="HTH_LACI_2"/>
    <property type="match status" value="1"/>
</dbReference>
<dbReference type="GO" id="GO:0003700">
    <property type="term" value="F:DNA-binding transcription factor activity"/>
    <property type="evidence" value="ECO:0007669"/>
    <property type="project" value="TreeGrafter"/>
</dbReference>
<accession>A0A7Z2ZUY9</accession>
<reference evidence="5 6" key="1">
    <citation type="submission" date="2020-04" db="EMBL/GenBank/DDBJ databases">
        <title>Genome sequencing of novel species.</title>
        <authorList>
            <person name="Heo J."/>
            <person name="Kim S.-J."/>
            <person name="Kim J.-S."/>
            <person name="Hong S.-B."/>
            <person name="Kwon S.-W."/>
        </authorList>
    </citation>
    <scope>NUCLEOTIDE SEQUENCE [LARGE SCALE GENOMIC DNA]</scope>
    <source>
        <strain evidence="5 6">GN2-R2</strain>
    </source>
</reference>
<dbReference type="Proteomes" id="UP000502415">
    <property type="component" value="Chromosome"/>
</dbReference>
<dbReference type="Pfam" id="PF13407">
    <property type="entry name" value="Peripla_BP_4"/>
    <property type="match status" value="1"/>
</dbReference>
<dbReference type="CDD" id="cd06307">
    <property type="entry name" value="PBP1_sugar_binding"/>
    <property type="match status" value="1"/>
</dbReference>
<organism evidence="5 6">
    <name type="scientific">Massilia forsythiae</name>
    <dbReference type="NCBI Taxonomy" id="2728020"/>
    <lineage>
        <taxon>Bacteria</taxon>
        <taxon>Pseudomonadati</taxon>
        <taxon>Pseudomonadota</taxon>
        <taxon>Betaproteobacteria</taxon>
        <taxon>Burkholderiales</taxon>
        <taxon>Oxalobacteraceae</taxon>
        <taxon>Telluria group</taxon>
        <taxon>Massilia</taxon>
    </lineage>
</organism>
<dbReference type="GO" id="GO:0000976">
    <property type="term" value="F:transcription cis-regulatory region binding"/>
    <property type="evidence" value="ECO:0007669"/>
    <property type="project" value="TreeGrafter"/>
</dbReference>
<evidence type="ECO:0000256" key="1">
    <source>
        <dbReference type="ARBA" id="ARBA00023015"/>
    </source>
</evidence>
<dbReference type="CDD" id="cd01392">
    <property type="entry name" value="HTH_LacI"/>
    <property type="match status" value="1"/>
</dbReference>
<dbReference type="KEGG" id="mfy:HH212_17150"/>
<keyword evidence="3" id="KW-0804">Transcription</keyword>
<evidence type="ECO:0000256" key="3">
    <source>
        <dbReference type="ARBA" id="ARBA00023163"/>
    </source>
</evidence>
<name>A0A7Z2ZUY9_9BURK</name>
<evidence type="ECO:0000256" key="2">
    <source>
        <dbReference type="ARBA" id="ARBA00023125"/>
    </source>
</evidence>
<proteinExistence type="predicted"/>
<protein>
    <submittedName>
        <fullName evidence="5">LacI family transcriptional regulator</fullName>
    </submittedName>
</protein>
<dbReference type="Pfam" id="PF00356">
    <property type="entry name" value="LacI"/>
    <property type="match status" value="1"/>
</dbReference>
<dbReference type="RefSeq" id="WP_170203572.1">
    <property type="nucleotide sequence ID" value="NZ_CP051685.1"/>
</dbReference>
<sequence length="355" mass="39142">MSPPLRRKRSARFTEIALEANVSVSTVDRVLNERGSVSDDARRRVIEAARTLAIPRVLPETRHGLVHIDILVSDHGTPFVQRLEQAVRQAVALLPGHIVVHQQMIGLEDEDAFERAILAPPYARAGLVALAPRTPRILAALAAAIGRGEALSTMVNDLPELPPHHFAGIDNVRAGRTAGYWLGRLARRRGSVLVLPGLRTVPAHEDRMRGCADALREFFPTMQVLVSPETREDPDLCYRYVSSALKGEMPGQRAPLVGVYDTAYGSTGIEPALRGAGMAGKVAWIGHEMLDRHRQYLAERSLDMVIDQNPDGQVRSALQHVLFRCGLIDSAPRPGLHAFELFTLPNMRMEPYLDP</sequence>
<dbReference type="SUPFAM" id="SSF47413">
    <property type="entry name" value="lambda repressor-like DNA-binding domains"/>
    <property type="match status" value="1"/>
</dbReference>
<keyword evidence="1" id="KW-0805">Transcription regulation</keyword>
<evidence type="ECO:0000259" key="4">
    <source>
        <dbReference type="PROSITE" id="PS50932"/>
    </source>
</evidence>
<dbReference type="InterPro" id="IPR028082">
    <property type="entry name" value="Peripla_BP_I"/>
</dbReference>
<dbReference type="InterPro" id="IPR025997">
    <property type="entry name" value="SBP_2_dom"/>
</dbReference>
<evidence type="ECO:0000313" key="5">
    <source>
        <dbReference type="EMBL" id="QJE01542.1"/>
    </source>
</evidence>
<dbReference type="EMBL" id="CP051685">
    <property type="protein sequence ID" value="QJE01542.1"/>
    <property type="molecule type" value="Genomic_DNA"/>
</dbReference>
<dbReference type="Gene3D" id="1.10.260.40">
    <property type="entry name" value="lambda repressor-like DNA-binding domains"/>
    <property type="match status" value="1"/>
</dbReference>
<dbReference type="PANTHER" id="PTHR30146:SF152">
    <property type="entry name" value="TRANSCRIPTIONAL REGULATORY PROTEIN"/>
    <property type="match status" value="1"/>
</dbReference>
<gene>
    <name evidence="5" type="ORF">HH212_17150</name>
</gene>
<dbReference type="AlphaFoldDB" id="A0A7Z2ZUY9"/>
<evidence type="ECO:0000313" key="6">
    <source>
        <dbReference type="Proteomes" id="UP000502415"/>
    </source>
</evidence>
<keyword evidence="2" id="KW-0238">DNA-binding</keyword>
<feature type="domain" description="HTH lacI-type" evidence="4">
    <location>
        <begin position="11"/>
        <end position="52"/>
    </location>
</feature>
<dbReference type="InterPro" id="IPR010982">
    <property type="entry name" value="Lambda_DNA-bd_dom_sf"/>
</dbReference>
<dbReference type="InterPro" id="IPR000843">
    <property type="entry name" value="HTH_LacI"/>
</dbReference>
<dbReference type="SUPFAM" id="SSF53822">
    <property type="entry name" value="Periplasmic binding protein-like I"/>
    <property type="match status" value="1"/>
</dbReference>
<dbReference type="Gene3D" id="3.40.50.2300">
    <property type="match status" value="1"/>
</dbReference>